<accession>A0ABD2Y777</accession>
<organism evidence="2 3">
    <name type="scientific">Cinchona calisaya</name>
    <dbReference type="NCBI Taxonomy" id="153742"/>
    <lineage>
        <taxon>Eukaryota</taxon>
        <taxon>Viridiplantae</taxon>
        <taxon>Streptophyta</taxon>
        <taxon>Embryophyta</taxon>
        <taxon>Tracheophyta</taxon>
        <taxon>Spermatophyta</taxon>
        <taxon>Magnoliopsida</taxon>
        <taxon>eudicotyledons</taxon>
        <taxon>Gunneridae</taxon>
        <taxon>Pentapetalae</taxon>
        <taxon>asterids</taxon>
        <taxon>lamiids</taxon>
        <taxon>Gentianales</taxon>
        <taxon>Rubiaceae</taxon>
        <taxon>Cinchonoideae</taxon>
        <taxon>Cinchoneae</taxon>
        <taxon>Cinchona</taxon>
    </lineage>
</organism>
<gene>
    <name evidence="2" type="ORF">ACH5RR_037362</name>
</gene>
<dbReference type="AlphaFoldDB" id="A0ABD2Y777"/>
<proteinExistence type="predicted"/>
<evidence type="ECO:0008006" key="4">
    <source>
        <dbReference type="Google" id="ProtNLM"/>
    </source>
</evidence>
<keyword evidence="3" id="KW-1185">Reference proteome</keyword>
<name>A0ABD2Y777_9GENT</name>
<sequence>MEELSQPSHVNNEDVTIKGDNNLKECERPIQEPVTHIAQEIMQQEGLIILEANGLMDKVSDDNGALVEQNHRVSAPVISNEAQVDFPAFSKPIHISAVYG</sequence>
<feature type="region of interest" description="Disordered" evidence="1">
    <location>
        <begin position="1"/>
        <end position="23"/>
    </location>
</feature>
<dbReference type="EMBL" id="JBJUIK010000015">
    <property type="protein sequence ID" value="KAL3502913.1"/>
    <property type="molecule type" value="Genomic_DNA"/>
</dbReference>
<reference evidence="2 3" key="1">
    <citation type="submission" date="2024-11" db="EMBL/GenBank/DDBJ databases">
        <title>A near-complete genome assembly of Cinchona calisaya.</title>
        <authorList>
            <person name="Lian D.C."/>
            <person name="Zhao X.W."/>
            <person name="Wei L."/>
        </authorList>
    </citation>
    <scope>NUCLEOTIDE SEQUENCE [LARGE SCALE GENOMIC DNA]</scope>
    <source>
        <tissue evidence="2">Nenye</tissue>
    </source>
</reference>
<evidence type="ECO:0000313" key="2">
    <source>
        <dbReference type="EMBL" id="KAL3502913.1"/>
    </source>
</evidence>
<dbReference type="Proteomes" id="UP001630127">
    <property type="component" value="Unassembled WGS sequence"/>
</dbReference>
<comment type="caution">
    <text evidence="2">The sequence shown here is derived from an EMBL/GenBank/DDBJ whole genome shotgun (WGS) entry which is preliminary data.</text>
</comment>
<evidence type="ECO:0000256" key="1">
    <source>
        <dbReference type="SAM" id="MobiDB-lite"/>
    </source>
</evidence>
<feature type="compositionally biased region" description="Polar residues" evidence="1">
    <location>
        <begin position="1"/>
        <end position="10"/>
    </location>
</feature>
<evidence type="ECO:0000313" key="3">
    <source>
        <dbReference type="Proteomes" id="UP001630127"/>
    </source>
</evidence>
<protein>
    <recommendedName>
        <fullName evidence="4">Late embryogenesis abundant protein</fullName>
    </recommendedName>
</protein>
<feature type="compositionally biased region" description="Basic and acidic residues" evidence="1">
    <location>
        <begin position="11"/>
        <end position="23"/>
    </location>
</feature>